<protein>
    <submittedName>
        <fullName evidence="8">GDSL esterase/lipase</fullName>
    </submittedName>
</protein>
<dbReference type="STRING" id="4615.A0A199W3G2"/>
<dbReference type="InterPro" id="IPR035669">
    <property type="entry name" value="SGNH_plant_lipase-like"/>
</dbReference>
<organism evidence="8 9">
    <name type="scientific">Ananas comosus</name>
    <name type="common">Pineapple</name>
    <name type="synonym">Ananas ananas</name>
    <dbReference type="NCBI Taxonomy" id="4615"/>
    <lineage>
        <taxon>Eukaryota</taxon>
        <taxon>Viridiplantae</taxon>
        <taxon>Streptophyta</taxon>
        <taxon>Embryophyta</taxon>
        <taxon>Tracheophyta</taxon>
        <taxon>Spermatophyta</taxon>
        <taxon>Magnoliopsida</taxon>
        <taxon>Liliopsida</taxon>
        <taxon>Poales</taxon>
        <taxon>Bromeliaceae</taxon>
        <taxon>Bromelioideae</taxon>
        <taxon>Ananas</taxon>
    </lineage>
</organism>
<dbReference type="PANTHER" id="PTHR45650:SF8">
    <property type="entry name" value="GDSL ESTERASE_LIPASE"/>
    <property type="match status" value="1"/>
</dbReference>
<evidence type="ECO:0000256" key="2">
    <source>
        <dbReference type="ARBA" id="ARBA00008668"/>
    </source>
</evidence>
<dbReference type="GO" id="GO:0016042">
    <property type="term" value="P:lipid catabolic process"/>
    <property type="evidence" value="ECO:0007669"/>
    <property type="project" value="UniProtKB-KW"/>
</dbReference>
<evidence type="ECO:0000256" key="6">
    <source>
        <dbReference type="ARBA" id="ARBA00022963"/>
    </source>
</evidence>
<dbReference type="Gene3D" id="3.40.50.1110">
    <property type="entry name" value="SGNH hydrolase"/>
    <property type="match status" value="1"/>
</dbReference>
<keyword evidence="4" id="KW-0732">Signal</keyword>
<sequence>MRKFSSKTASEGLLAGAIFVSSCFCFFSAGVHGAPQVPAMFVFGDSLVDDGNNNYLSSLAKSNYYPYGIDFSQGPTGRFCNGKTVIDVLCDLLGLPYLPPYTSPGLNGTRLLGGVNYASAAGGIMDETGRYLGDRFGLNQQVLNFQSNLNEIRALLGGGNSYNQYLARSIMVMALGSNDYINNYLLPSLYTSSYNYTPEQYANLLLNHYTRQILALYSMGLQKFLLAGVGPLGCIPSQRASGLAPADRCVDQVNQMVGFFNRGLRSLVQQLNTNHPGAIFVYGNTYGAVGDILNNPATYGFTVVDRGCCGLGRNQGQVTCLPFAVACTNRNQHVFWDAFHPTQAVNLILAQRAYTGPQNDVYPINVQQLAQL</sequence>
<evidence type="ECO:0000256" key="1">
    <source>
        <dbReference type="ARBA" id="ARBA00004613"/>
    </source>
</evidence>
<dbReference type="GO" id="GO:0016788">
    <property type="term" value="F:hydrolase activity, acting on ester bonds"/>
    <property type="evidence" value="ECO:0007669"/>
    <property type="project" value="InterPro"/>
</dbReference>
<evidence type="ECO:0000256" key="7">
    <source>
        <dbReference type="ARBA" id="ARBA00023098"/>
    </source>
</evidence>
<dbReference type="CDD" id="cd01837">
    <property type="entry name" value="SGNH_plant_lipase_like"/>
    <property type="match status" value="1"/>
</dbReference>
<dbReference type="EMBL" id="LSRQ01000334">
    <property type="protein sequence ID" value="OAY83440.1"/>
    <property type="molecule type" value="Genomic_DNA"/>
</dbReference>
<dbReference type="AlphaFoldDB" id="A0A199W3G2"/>
<keyword evidence="5" id="KW-0378">Hydrolase</keyword>
<accession>A0A199W3G2</accession>
<dbReference type="Pfam" id="PF00657">
    <property type="entry name" value="Lipase_GDSL"/>
    <property type="match status" value="1"/>
</dbReference>
<comment type="caution">
    <text evidence="8">The sequence shown here is derived from an EMBL/GenBank/DDBJ whole genome shotgun (WGS) entry which is preliminary data.</text>
</comment>
<dbReference type="Proteomes" id="UP000092600">
    <property type="component" value="Unassembled WGS sequence"/>
</dbReference>
<evidence type="ECO:0000313" key="8">
    <source>
        <dbReference type="EMBL" id="OAY83440.1"/>
    </source>
</evidence>
<comment type="similarity">
    <text evidence="2">Belongs to the 'GDSL' lipolytic enzyme family.</text>
</comment>
<evidence type="ECO:0000313" key="9">
    <source>
        <dbReference type="Proteomes" id="UP000092600"/>
    </source>
</evidence>
<reference evidence="8 9" key="1">
    <citation type="journal article" date="2016" name="DNA Res.">
        <title>The draft genome of MD-2 pineapple using hybrid error correction of long reads.</title>
        <authorList>
            <person name="Redwan R.M."/>
            <person name="Saidin A."/>
            <person name="Kumar S.V."/>
        </authorList>
    </citation>
    <scope>NUCLEOTIDE SEQUENCE [LARGE SCALE GENOMIC DNA]</scope>
    <source>
        <strain evidence="9">cv. MD2</strain>
        <tissue evidence="8">Leaf</tissue>
    </source>
</reference>
<dbReference type="PANTHER" id="PTHR45650">
    <property type="entry name" value="GDSL-LIKE LIPASE/ACYLHYDROLASE-RELATED"/>
    <property type="match status" value="1"/>
</dbReference>
<evidence type="ECO:0000256" key="3">
    <source>
        <dbReference type="ARBA" id="ARBA00022525"/>
    </source>
</evidence>
<dbReference type="InterPro" id="IPR036514">
    <property type="entry name" value="SGNH_hydro_sf"/>
</dbReference>
<dbReference type="GO" id="GO:0005576">
    <property type="term" value="C:extracellular region"/>
    <property type="evidence" value="ECO:0007669"/>
    <property type="project" value="UniProtKB-SubCell"/>
</dbReference>
<dbReference type="PROSITE" id="PS51257">
    <property type="entry name" value="PROKAR_LIPOPROTEIN"/>
    <property type="match status" value="1"/>
</dbReference>
<dbReference type="InterPro" id="IPR051238">
    <property type="entry name" value="GDSL_esterase/lipase"/>
</dbReference>
<gene>
    <name evidence="8" type="ORF">ACMD2_18273</name>
</gene>
<keyword evidence="6" id="KW-0442">Lipid degradation</keyword>
<evidence type="ECO:0000256" key="5">
    <source>
        <dbReference type="ARBA" id="ARBA00022801"/>
    </source>
</evidence>
<keyword evidence="7" id="KW-0443">Lipid metabolism</keyword>
<proteinExistence type="inferred from homology"/>
<dbReference type="InterPro" id="IPR001087">
    <property type="entry name" value="GDSL"/>
</dbReference>
<evidence type="ECO:0000256" key="4">
    <source>
        <dbReference type="ARBA" id="ARBA00022729"/>
    </source>
</evidence>
<name>A0A199W3G2_ANACO</name>
<comment type="subcellular location">
    <subcellularLocation>
        <location evidence="1">Secreted</location>
    </subcellularLocation>
</comment>
<keyword evidence="3" id="KW-0964">Secreted</keyword>